<organism evidence="5 6">
    <name type="scientific">Aspergillus cavernicola</name>
    <dbReference type="NCBI Taxonomy" id="176166"/>
    <lineage>
        <taxon>Eukaryota</taxon>
        <taxon>Fungi</taxon>
        <taxon>Dikarya</taxon>
        <taxon>Ascomycota</taxon>
        <taxon>Pezizomycotina</taxon>
        <taxon>Eurotiomycetes</taxon>
        <taxon>Eurotiomycetidae</taxon>
        <taxon>Eurotiales</taxon>
        <taxon>Aspergillaceae</taxon>
        <taxon>Aspergillus</taxon>
        <taxon>Aspergillus subgen. Nidulantes</taxon>
    </lineage>
</organism>
<dbReference type="EMBL" id="JBFXLS010000006">
    <property type="protein sequence ID" value="KAL2832426.1"/>
    <property type="molecule type" value="Genomic_DNA"/>
</dbReference>
<dbReference type="Pfam" id="PF13424">
    <property type="entry name" value="TPR_12"/>
    <property type="match status" value="1"/>
</dbReference>
<dbReference type="InterPro" id="IPR002151">
    <property type="entry name" value="Kinesin_light"/>
</dbReference>
<keyword evidence="3" id="KW-0677">Repeat</keyword>
<proteinExistence type="predicted"/>
<keyword evidence="4" id="KW-0802">TPR repeat</keyword>
<evidence type="ECO:0000256" key="1">
    <source>
        <dbReference type="ARBA" id="ARBA00004496"/>
    </source>
</evidence>
<dbReference type="PANTHER" id="PTHR45783">
    <property type="entry name" value="KINESIN LIGHT CHAIN"/>
    <property type="match status" value="1"/>
</dbReference>
<evidence type="ECO:0000256" key="3">
    <source>
        <dbReference type="ARBA" id="ARBA00022737"/>
    </source>
</evidence>
<name>A0ABR4IXC6_9EURO</name>
<keyword evidence="6" id="KW-1185">Reference proteome</keyword>
<comment type="caution">
    <text evidence="5">The sequence shown here is derived from an EMBL/GenBank/DDBJ whole genome shotgun (WGS) entry which is preliminary data.</text>
</comment>
<dbReference type="InterPro" id="IPR011990">
    <property type="entry name" value="TPR-like_helical_dom_sf"/>
</dbReference>
<evidence type="ECO:0000256" key="2">
    <source>
        <dbReference type="ARBA" id="ARBA00022490"/>
    </source>
</evidence>
<dbReference type="SUPFAM" id="SSF52540">
    <property type="entry name" value="P-loop containing nucleoside triphosphate hydrolases"/>
    <property type="match status" value="1"/>
</dbReference>
<dbReference type="Proteomes" id="UP001610335">
    <property type="component" value="Unassembled WGS sequence"/>
</dbReference>
<dbReference type="InterPro" id="IPR027417">
    <property type="entry name" value="P-loop_NTPase"/>
</dbReference>
<gene>
    <name evidence="5" type="ORF">BDW59DRAFT_157255</name>
</gene>
<accession>A0ABR4IXC6</accession>
<dbReference type="SUPFAM" id="SSF48452">
    <property type="entry name" value="TPR-like"/>
    <property type="match status" value="1"/>
</dbReference>
<evidence type="ECO:0000256" key="4">
    <source>
        <dbReference type="ARBA" id="ARBA00022803"/>
    </source>
</evidence>
<keyword evidence="2" id="KW-0963">Cytoplasm</keyword>
<protein>
    <submittedName>
        <fullName evidence="5">Uncharacterized protein</fullName>
    </submittedName>
</protein>
<evidence type="ECO:0000313" key="5">
    <source>
        <dbReference type="EMBL" id="KAL2832426.1"/>
    </source>
</evidence>
<comment type="subcellular location">
    <subcellularLocation>
        <location evidence="1">Cytoplasm</location>
    </subcellularLocation>
</comment>
<dbReference type="Gene3D" id="1.25.40.10">
    <property type="entry name" value="Tetratricopeptide repeat domain"/>
    <property type="match status" value="1"/>
</dbReference>
<reference evidence="5 6" key="1">
    <citation type="submission" date="2024-07" db="EMBL/GenBank/DDBJ databases">
        <title>Section-level genome sequencing and comparative genomics of Aspergillus sections Usti and Cavernicolus.</title>
        <authorList>
            <consortium name="Lawrence Berkeley National Laboratory"/>
            <person name="Nybo J.L."/>
            <person name="Vesth T.C."/>
            <person name="Theobald S."/>
            <person name="Frisvad J.C."/>
            <person name="Larsen T.O."/>
            <person name="Kjaerboelling I."/>
            <person name="Rothschild-Mancinelli K."/>
            <person name="Lyhne E.K."/>
            <person name="Kogle M.E."/>
            <person name="Barry K."/>
            <person name="Clum A."/>
            <person name="Na H."/>
            <person name="Ledsgaard L."/>
            <person name="Lin J."/>
            <person name="Lipzen A."/>
            <person name="Kuo A."/>
            <person name="Riley R."/>
            <person name="Mondo S."/>
            <person name="LaButti K."/>
            <person name="Haridas S."/>
            <person name="Pangalinan J."/>
            <person name="Salamov A.A."/>
            <person name="Simmons B.A."/>
            <person name="Magnuson J.K."/>
            <person name="Chen J."/>
            <person name="Drula E."/>
            <person name="Henrissat B."/>
            <person name="Wiebenga A."/>
            <person name="Lubbers R.J."/>
            <person name="Gomes A.C."/>
            <person name="Makela M.R."/>
            <person name="Stajich J."/>
            <person name="Grigoriev I.V."/>
            <person name="Mortensen U.H."/>
            <person name="De vries R.P."/>
            <person name="Baker S.E."/>
            <person name="Andersen M.R."/>
        </authorList>
    </citation>
    <scope>NUCLEOTIDE SEQUENCE [LARGE SCALE GENOMIC DNA]</scope>
    <source>
        <strain evidence="5 6">CBS 600.67</strain>
    </source>
</reference>
<sequence>MAFSNSEPWLLILDNANNPEMDISGFLPAAANWHILITTRNACAQVLNTVGYFRFLGMDPRDATTLLLRLVFPDRDISTISQNDWKLAGTIASELGCLALALKQAATAIRQNLQPLKRYLPSLLGYCKALLSRPAIQCTTDANIIATWELPFKEITHKMSETYQDAVGLVHMLAFFHFASVPANVFSRSSDGMKGELSKKAGKTAVSNLIKCLGTDDPLTLTATFNLARTHLHLGEYAQSYCLLGQVFEKRMHFFGADHPETLMVRNELGVSLCAQKQELDKAEHYVQSALEARKRVLGEEHAYTLWSINDLSKIYCEVGRFEDAARILEEILPVVTRTLGDEHVGLSMTKSNLCRVGNSVKSFLLGIPTRFMAVGAMLLEQKSGTGMLPPNHRRMLAIADLLLAIYQRQGMDQEIMQLKQKYPQLDDGEATGPQPLIASGDIASAMKLGTVILDEPE</sequence>
<evidence type="ECO:0000313" key="6">
    <source>
        <dbReference type="Proteomes" id="UP001610335"/>
    </source>
</evidence>
<dbReference type="PANTHER" id="PTHR45783:SF3">
    <property type="entry name" value="KINESIN LIGHT CHAIN"/>
    <property type="match status" value="1"/>
</dbReference>